<evidence type="ECO:0000256" key="1">
    <source>
        <dbReference type="SAM" id="Phobius"/>
    </source>
</evidence>
<accession>A0A381W2Y9</accession>
<feature type="transmembrane region" description="Helical" evidence="1">
    <location>
        <begin position="6"/>
        <end position="25"/>
    </location>
</feature>
<gene>
    <name evidence="2" type="ORF">METZ01_LOCUS99769</name>
</gene>
<sequence length="58" mass="6360">MRILALANSIFCMLFFFGLCVVMLFNPDAWTTLHSLAMFGSCVVGTGMVVAVMHDDTL</sequence>
<dbReference type="EMBL" id="UINC01010556">
    <property type="protein sequence ID" value="SVA46915.1"/>
    <property type="molecule type" value="Genomic_DNA"/>
</dbReference>
<feature type="transmembrane region" description="Helical" evidence="1">
    <location>
        <begin position="32"/>
        <end position="53"/>
    </location>
</feature>
<keyword evidence="1" id="KW-0812">Transmembrane</keyword>
<name>A0A381W2Y9_9ZZZZ</name>
<proteinExistence type="predicted"/>
<evidence type="ECO:0000313" key="2">
    <source>
        <dbReference type="EMBL" id="SVA46915.1"/>
    </source>
</evidence>
<dbReference type="AlphaFoldDB" id="A0A381W2Y9"/>
<organism evidence="2">
    <name type="scientific">marine metagenome</name>
    <dbReference type="NCBI Taxonomy" id="408172"/>
    <lineage>
        <taxon>unclassified sequences</taxon>
        <taxon>metagenomes</taxon>
        <taxon>ecological metagenomes</taxon>
    </lineage>
</organism>
<protein>
    <submittedName>
        <fullName evidence="2">Uncharacterized protein</fullName>
    </submittedName>
</protein>
<reference evidence="2" key="1">
    <citation type="submission" date="2018-05" db="EMBL/GenBank/DDBJ databases">
        <authorList>
            <person name="Lanie J.A."/>
            <person name="Ng W.-L."/>
            <person name="Kazmierczak K.M."/>
            <person name="Andrzejewski T.M."/>
            <person name="Davidsen T.M."/>
            <person name="Wayne K.J."/>
            <person name="Tettelin H."/>
            <person name="Glass J.I."/>
            <person name="Rusch D."/>
            <person name="Podicherti R."/>
            <person name="Tsui H.-C.T."/>
            <person name="Winkler M.E."/>
        </authorList>
    </citation>
    <scope>NUCLEOTIDE SEQUENCE</scope>
</reference>
<keyword evidence="1" id="KW-1133">Transmembrane helix</keyword>
<keyword evidence="1" id="KW-0472">Membrane</keyword>